<dbReference type="Proteomes" id="UP000501891">
    <property type="component" value="Chromosome"/>
</dbReference>
<protein>
    <submittedName>
        <fullName evidence="2">Serine/threonine protein phosphatase</fullName>
    </submittedName>
</protein>
<dbReference type="Pfam" id="PF00149">
    <property type="entry name" value="Metallophos"/>
    <property type="match status" value="1"/>
</dbReference>
<dbReference type="GO" id="GO:0005737">
    <property type="term" value="C:cytoplasm"/>
    <property type="evidence" value="ECO:0007669"/>
    <property type="project" value="TreeGrafter"/>
</dbReference>
<evidence type="ECO:0000259" key="1">
    <source>
        <dbReference type="Pfam" id="PF00149"/>
    </source>
</evidence>
<dbReference type="AlphaFoldDB" id="A0A858RBV7"/>
<dbReference type="GO" id="GO:0008803">
    <property type="term" value="F:bis(5'-nucleosyl)-tetraphosphatase (symmetrical) activity"/>
    <property type="evidence" value="ECO:0007669"/>
    <property type="project" value="TreeGrafter"/>
</dbReference>
<dbReference type="InterPro" id="IPR029052">
    <property type="entry name" value="Metallo-depent_PP-like"/>
</dbReference>
<reference evidence="2" key="1">
    <citation type="submission" date="2020-04" db="EMBL/GenBank/DDBJ databases">
        <title>A desert anoxygenic phototrophic bacterium fixes CO2 using RubisCO under aerobic conditions.</title>
        <authorList>
            <person name="Tang K."/>
        </authorList>
    </citation>
    <scope>NUCLEOTIDE SEQUENCE [LARGE SCALE GENOMIC DNA]</scope>
    <source>
        <strain evidence="2">MIMtkB3</strain>
    </source>
</reference>
<dbReference type="SUPFAM" id="SSF56300">
    <property type="entry name" value="Metallo-dependent phosphatases"/>
    <property type="match status" value="1"/>
</dbReference>
<sequence length="264" mass="28775">MLRFRPRPAARPAAPRQARVPAGQRLYVVGDIHGRVDLAAQMLDSIRADAATAPPGLHHTLVFLGDYVDRGPDSRGVLDLLAGHPPPGFGAIFLKGNHEEAMLAFLADPAVGNDWLRFGGQTTLASYEVYRHPSLSHDEWLEVARDALAAQLPPLHLAFLRALRGRLKVGDYVFAHAGIRPGVPLDRQEEQDLLWIREPFLSSTADHGAVVVHGHTITEAPDIRHNRIGIDTGAYATGRLTCLVLEGAERRFLCTGDAPAKPQT</sequence>
<name>A0A858RBV7_9PROT</name>
<dbReference type="KEGG" id="acru:HHL28_12355"/>
<dbReference type="InterPro" id="IPR050126">
    <property type="entry name" value="Ap4A_hydrolase"/>
</dbReference>
<dbReference type="GO" id="GO:0110154">
    <property type="term" value="P:RNA decapping"/>
    <property type="evidence" value="ECO:0007669"/>
    <property type="project" value="TreeGrafter"/>
</dbReference>
<feature type="domain" description="Calcineurin-like phosphoesterase" evidence="1">
    <location>
        <begin position="25"/>
        <end position="216"/>
    </location>
</feature>
<organism evidence="2 3">
    <name type="scientific">Aerophototrophica crusticola</name>
    <dbReference type="NCBI Taxonomy" id="1709002"/>
    <lineage>
        <taxon>Bacteria</taxon>
        <taxon>Pseudomonadati</taxon>
        <taxon>Pseudomonadota</taxon>
        <taxon>Alphaproteobacteria</taxon>
        <taxon>Rhodospirillales</taxon>
        <taxon>Rhodospirillaceae</taxon>
        <taxon>Aerophototrophica</taxon>
    </lineage>
</organism>
<dbReference type="PANTHER" id="PTHR42850">
    <property type="entry name" value="METALLOPHOSPHOESTERASE"/>
    <property type="match status" value="1"/>
</dbReference>
<dbReference type="PANTHER" id="PTHR42850:SF4">
    <property type="entry name" value="ZINC-DEPENDENT ENDOPOLYPHOSPHATASE"/>
    <property type="match status" value="1"/>
</dbReference>
<dbReference type="InterPro" id="IPR004843">
    <property type="entry name" value="Calcineurin-like_PHP"/>
</dbReference>
<keyword evidence="3" id="KW-1185">Reference proteome</keyword>
<evidence type="ECO:0000313" key="3">
    <source>
        <dbReference type="Proteomes" id="UP000501891"/>
    </source>
</evidence>
<dbReference type="EMBL" id="CP051775">
    <property type="protein sequence ID" value="QJE74874.1"/>
    <property type="molecule type" value="Genomic_DNA"/>
</dbReference>
<gene>
    <name evidence="2" type="ORF">HHL28_12355</name>
</gene>
<proteinExistence type="predicted"/>
<dbReference type="GO" id="GO:0016791">
    <property type="term" value="F:phosphatase activity"/>
    <property type="evidence" value="ECO:0007669"/>
    <property type="project" value="TreeGrafter"/>
</dbReference>
<evidence type="ECO:0000313" key="2">
    <source>
        <dbReference type="EMBL" id="QJE74874.1"/>
    </source>
</evidence>
<dbReference type="Gene3D" id="3.60.21.10">
    <property type="match status" value="1"/>
</dbReference>
<accession>A0A858RBV7</accession>
<dbReference type="CDD" id="cd00144">
    <property type="entry name" value="MPP_PPP_family"/>
    <property type="match status" value="1"/>
</dbReference>